<reference evidence="1" key="1">
    <citation type="journal article" date="2014" name="Front. Microbiol.">
        <title>High frequency of phylogenetically diverse reductive dehalogenase-homologous genes in deep subseafloor sedimentary metagenomes.</title>
        <authorList>
            <person name="Kawai M."/>
            <person name="Futagami T."/>
            <person name="Toyoda A."/>
            <person name="Takaki Y."/>
            <person name="Nishi S."/>
            <person name="Hori S."/>
            <person name="Arai W."/>
            <person name="Tsubouchi T."/>
            <person name="Morono Y."/>
            <person name="Uchiyama I."/>
            <person name="Ito T."/>
            <person name="Fujiyama A."/>
            <person name="Inagaki F."/>
            <person name="Takami H."/>
        </authorList>
    </citation>
    <scope>NUCLEOTIDE SEQUENCE</scope>
    <source>
        <strain evidence="1">Expedition CK06-06</strain>
    </source>
</reference>
<evidence type="ECO:0000313" key="1">
    <source>
        <dbReference type="EMBL" id="GAH35476.1"/>
    </source>
</evidence>
<comment type="caution">
    <text evidence="1">The sequence shown here is derived from an EMBL/GenBank/DDBJ whole genome shotgun (WGS) entry which is preliminary data.</text>
</comment>
<proteinExistence type="predicted"/>
<accession>X1EQ36</accession>
<gene>
    <name evidence="1" type="ORF">S03H2_15731</name>
</gene>
<dbReference type="AlphaFoldDB" id="X1EQ36"/>
<name>X1EQ36_9ZZZZ</name>
<feature type="non-terminal residue" evidence="1">
    <location>
        <position position="63"/>
    </location>
</feature>
<organism evidence="1">
    <name type="scientific">marine sediment metagenome</name>
    <dbReference type="NCBI Taxonomy" id="412755"/>
    <lineage>
        <taxon>unclassified sequences</taxon>
        <taxon>metagenomes</taxon>
        <taxon>ecological metagenomes</taxon>
    </lineage>
</organism>
<protein>
    <submittedName>
        <fullName evidence="1">Uncharacterized protein</fullName>
    </submittedName>
</protein>
<sequence>MTPETITSFGLNVRYECREPVSILLSHRDMADSSALLQMISLLDALEKVAPKQFLPGSPMGIY</sequence>
<dbReference type="EMBL" id="BARU01008005">
    <property type="protein sequence ID" value="GAH35476.1"/>
    <property type="molecule type" value="Genomic_DNA"/>
</dbReference>